<evidence type="ECO:0000256" key="2">
    <source>
        <dbReference type="ARBA" id="ARBA00022475"/>
    </source>
</evidence>
<feature type="transmembrane region" description="Helical" evidence="6">
    <location>
        <begin position="172"/>
        <end position="192"/>
    </location>
</feature>
<evidence type="ECO:0000259" key="7">
    <source>
        <dbReference type="PROSITE" id="PS50850"/>
    </source>
</evidence>
<feature type="transmembrane region" description="Helical" evidence="6">
    <location>
        <begin position="20"/>
        <end position="39"/>
    </location>
</feature>
<dbReference type="PANTHER" id="PTHR43124">
    <property type="entry name" value="PURINE EFFLUX PUMP PBUE"/>
    <property type="match status" value="1"/>
</dbReference>
<evidence type="ECO:0000256" key="1">
    <source>
        <dbReference type="ARBA" id="ARBA00004651"/>
    </source>
</evidence>
<evidence type="ECO:0000256" key="4">
    <source>
        <dbReference type="ARBA" id="ARBA00022989"/>
    </source>
</evidence>
<evidence type="ECO:0000256" key="6">
    <source>
        <dbReference type="SAM" id="Phobius"/>
    </source>
</evidence>
<dbReference type="OrthoDB" id="9812189at2"/>
<keyword evidence="5 6" id="KW-0472">Membrane</keyword>
<proteinExistence type="predicted"/>
<evidence type="ECO:0000313" key="9">
    <source>
        <dbReference type="Proteomes" id="UP000235777"/>
    </source>
</evidence>
<feature type="transmembrane region" description="Helical" evidence="6">
    <location>
        <begin position="369"/>
        <end position="389"/>
    </location>
</feature>
<evidence type="ECO:0000313" key="8">
    <source>
        <dbReference type="EMBL" id="PMS32630.1"/>
    </source>
</evidence>
<keyword evidence="9" id="KW-1185">Reference proteome</keyword>
<dbReference type="RefSeq" id="WP_018443308.1">
    <property type="nucleotide sequence ID" value="NZ_KB890205.1"/>
</dbReference>
<dbReference type="Pfam" id="PF07690">
    <property type="entry name" value="MFS_1"/>
    <property type="match status" value="1"/>
</dbReference>
<dbReference type="InterPro" id="IPR020846">
    <property type="entry name" value="MFS_dom"/>
</dbReference>
<feature type="transmembrane region" description="Helical" evidence="6">
    <location>
        <begin position="342"/>
        <end position="363"/>
    </location>
</feature>
<dbReference type="SUPFAM" id="SSF103473">
    <property type="entry name" value="MFS general substrate transporter"/>
    <property type="match status" value="1"/>
</dbReference>
<comment type="caution">
    <text evidence="8">The sequence shown here is derived from an EMBL/GenBank/DDBJ whole genome shotgun (WGS) entry which is preliminary data.</text>
</comment>
<dbReference type="GO" id="GO:0022857">
    <property type="term" value="F:transmembrane transporter activity"/>
    <property type="evidence" value="ECO:0007669"/>
    <property type="project" value="InterPro"/>
</dbReference>
<protein>
    <submittedName>
        <fullName evidence="8">MFS transporter</fullName>
    </submittedName>
</protein>
<name>A0A2N7WT95_9BURK</name>
<dbReference type="InterPro" id="IPR036259">
    <property type="entry name" value="MFS_trans_sf"/>
</dbReference>
<comment type="subcellular location">
    <subcellularLocation>
        <location evidence="1">Cell membrane</location>
        <topology evidence="1">Multi-pass membrane protein</topology>
    </subcellularLocation>
</comment>
<keyword evidence="3 6" id="KW-0812">Transmembrane</keyword>
<feature type="transmembrane region" description="Helical" evidence="6">
    <location>
        <begin position="59"/>
        <end position="78"/>
    </location>
</feature>
<feature type="transmembrane region" description="Helical" evidence="6">
    <location>
        <begin position="111"/>
        <end position="133"/>
    </location>
</feature>
<dbReference type="Proteomes" id="UP000235777">
    <property type="component" value="Unassembled WGS sequence"/>
</dbReference>
<dbReference type="InterPro" id="IPR050189">
    <property type="entry name" value="MFS_Efflux_Transporters"/>
</dbReference>
<feature type="transmembrane region" description="Helical" evidence="6">
    <location>
        <begin position="282"/>
        <end position="302"/>
    </location>
</feature>
<dbReference type="InterPro" id="IPR011701">
    <property type="entry name" value="MFS"/>
</dbReference>
<feature type="transmembrane region" description="Helical" evidence="6">
    <location>
        <begin position="308"/>
        <end position="330"/>
    </location>
</feature>
<feature type="transmembrane region" description="Helical" evidence="6">
    <location>
        <begin position="145"/>
        <end position="166"/>
    </location>
</feature>
<keyword evidence="4 6" id="KW-1133">Transmembrane helix</keyword>
<evidence type="ECO:0000256" key="3">
    <source>
        <dbReference type="ARBA" id="ARBA00022692"/>
    </source>
</evidence>
<dbReference type="EMBL" id="PNYC01000021">
    <property type="protein sequence ID" value="PMS32630.1"/>
    <property type="molecule type" value="Genomic_DNA"/>
</dbReference>
<accession>A0A2N7WT95</accession>
<evidence type="ECO:0000256" key="5">
    <source>
        <dbReference type="ARBA" id="ARBA00023136"/>
    </source>
</evidence>
<dbReference type="PROSITE" id="PS50850">
    <property type="entry name" value="MFS"/>
    <property type="match status" value="1"/>
</dbReference>
<keyword evidence="2" id="KW-1003">Cell membrane</keyword>
<sequence>MSDSLRADTENAPPRTAWSAVFSVALGVAALITAELLPVSLLTPMARGLHISEGMAGQSVTAVAVSAILSSLFITTIARGIDRRLIVLAFSSILVLSNALVSWAPDYRILLAARVLLGFAVGGFWAMSAALALRLARPSEVPKVLSIIFGGVSVSMVVAAPAGSLLETAVGWRGVFIAAAVLGAICLAWQYFALPSMPAPRRNGTVARVIALLGRPEVCAAMVAMTAVFAGQFSMFTFIRPLLEVRAGFDATGVSIALLVFGVANFVGTSLSAALLKMGLKLTLGLAPLMIACAALFLLRIADNHPMAIAIAGWWGFWLGCVPVAWSTWITRQLGDDVENAGGLQVALIQVANAFGAAAGSWGYDAVGIKGPVMVGAGWLLCASVLIAVRLNGQAKTAKALVTEI</sequence>
<dbReference type="AlphaFoldDB" id="A0A2N7WT95"/>
<gene>
    <name evidence="8" type="primary">nepI</name>
    <name evidence="8" type="synonym">yicM</name>
    <name evidence="8" type="ORF">C0Z20_26015</name>
</gene>
<feature type="domain" description="Major facilitator superfamily (MFS) profile" evidence="7">
    <location>
        <begin position="20"/>
        <end position="405"/>
    </location>
</feature>
<feature type="transmembrane region" description="Helical" evidence="6">
    <location>
        <begin position="251"/>
        <end position="275"/>
    </location>
</feature>
<feature type="transmembrane region" description="Helical" evidence="6">
    <location>
        <begin position="85"/>
        <end position="105"/>
    </location>
</feature>
<dbReference type="Gene3D" id="1.20.1250.20">
    <property type="entry name" value="MFS general substrate transporter like domains"/>
    <property type="match status" value="1"/>
</dbReference>
<organism evidence="8 9">
    <name type="scientific">Trinickia symbiotica</name>
    <dbReference type="NCBI Taxonomy" id="863227"/>
    <lineage>
        <taxon>Bacteria</taxon>
        <taxon>Pseudomonadati</taxon>
        <taxon>Pseudomonadota</taxon>
        <taxon>Betaproteobacteria</taxon>
        <taxon>Burkholderiales</taxon>
        <taxon>Burkholderiaceae</taxon>
        <taxon>Trinickia</taxon>
    </lineage>
</organism>
<dbReference type="STRING" id="863227.GCA_000373005_04695"/>
<feature type="transmembrane region" description="Helical" evidence="6">
    <location>
        <begin position="218"/>
        <end position="239"/>
    </location>
</feature>
<dbReference type="PANTHER" id="PTHR43124:SF5">
    <property type="entry name" value="PURINE RIBONUCLEOSIDE EFFLUX PUMP NEPI"/>
    <property type="match status" value="1"/>
</dbReference>
<dbReference type="GO" id="GO:0005886">
    <property type="term" value="C:plasma membrane"/>
    <property type="evidence" value="ECO:0007669"/>
    <property type="project" value="UniProtKB-SubCell"/>
</dbReference>
<reference evidence="8 9" key="1">
    <citation type="submission" date="2018-01" db="EMBL/GenBank/DDBJ databases">
        <title>Whole genome analyses suggest that Burkholderia sensu lato contains two further novel genera in the rhizoxinica-symbiotica group Mycetohabitans gen. nov., and Trinickia gen. nov.: implications for the evolution of diazotrophy and nodulation in the Burkholderiaceae.</title>
        <authorList>
            <person name="Estrada-de los Santos P."/>
            <person name="Palmer M."/>
            <person name="Chavez-Ramirez B."/>
            <person name="Beukes C."/>
            <person name="Steenkamp E.T."/>
            <person name="Hirsch A.M."/>
            <person name="Manyaka P."/>
            <person name="Maluk M."/>
            <person name="Lafos M."/>
            <person name="Crook M."/>
            <person name="Gross E."/>
            <person name="Simon M.F."/>
            <person name="Bueno dos Reis Junior F."/>
            <person name="Poole P.S."/>
            <person name="Venter S.N."/>
            <person name="James E.K."/>
        </authorList>
    </citation>
    <scope>NUCLEOTIDE SEQUENCE [LARGE SCALE GENOMIC DNA]</scope>
    <source>
        <strain evidence="8 9">JPY 581</strain>
    </source>
</reference>
<dbReference type="CDD" id="cd17324">
    <property type="entry name" value="MFS_NepI_like"/>
    <property type="match status" value="1"/>
</dbReference>